<evidence type="ECO:0000313" key="5">
    <source>
        <dbReference type="EMBL" id="RKE78333.1"/>
    </source>
</evidence>
<evidence type="ECO:0000256" key="2">
    <source>
        <dbReference type="SAM" id="SignalP"/>
    </source>
</evidence>
<feature type="chain" id="PRO_5019087202" evidence="2">
    <location>
        <begin position="20"/>
        <end position="248"/>
    </location>
</feature>
<evidence type="ECO:0000259" key="3">
    <source>
        <dbReference type="Pfam" id="PF18962"/>
    </source>
</evidence>
<accession>A0A420CJ15</accession>
<dbReference type="AlphaFoldDB" id="A0A420CJ15"/>
<keyword evidence="7" id="KW-1185">Reference proteome</keyword>
<dbReference type="OrthoDB" id="667194at2"/>
<reference evidence="4" key="1">
    <citation type="journal article" date="2014" name="Int. J. Syst. Evol. Microbiol.">
        <title>Complete genome of a new Firmicutes species belonging to the dominant human colonic microbiota ('Ruminococcus bicirculans') reveals two chromosomes and a selective capacity to utilize plant glucans.</title>
        <authorList>
            <consortium name="NISC Comparative Sequencing Program"/>
            <person name="Wegmann U."/>
            <person name="Louis P."/>
            <person name="Goesmann A."/>
            <person name="Henrissat B."/>
            <person name="Duncan S.H."/>
            <person name="Flint H.J."/>
        </authorList>
    </citation>
    <scope>NUCLEOTIDE SEQUENCE</scope>
    <source>
        <strain evidence="4">CCM 8490</strain>
    </source>
</reference>
<dbReference type="EMBL" id="BMCW01000010">
    <property type="protein sequence ID" value="GGG66902.1"/>
    <property type="molecule type" value="Genomic_DNA"/>
</dbReference>
<comment type="caution">
    <text evidence="5">The sequence shown here is derived from an EMBL/GenBank/DDBJ whole genome shotgun (WGS) entry which is preliminary data.</text>
</comment>
<evidence type="ECO:0000256" key="1">
    <source>
        <dbReference type="ARBA" id="ARBA00022729"/>
    </source>
</evidence>
<dbReference type="Pfam" id="PF18962">
    <property type="entry name" value="Por_Secre_tail"/>
    <property type="match status" value="1"/>
</dbReference>
<evidence type="ECO:0000313" key="7">
    <source>
        <dbReference type="Proteomes" id="UP000658202"/>
    </source>
</evidence>
<evidence type="ECO:0000313" key="6">
    <source>
        <dbReference type="Proteomes" id="UP000285906"/>
    </source>
</evidence>
<protein>
    <submittedName>
        <fullName evidence="5">Putative secreted protein (Por secretion system target)</fullName>
    </submittedName>
    <submittedName>
        <fullName evidence="4">T9SS C-terminal target domain-containing protein</fullName>
    </submittedName>
</protein>
<dbReference type="NCBIfam" id="TIGR04183">
    <property type="entry name" value="Por_Secre_tail"/>
    <property type="match status" value="1"/>
</dbReference>
<dbReference type="Proteomes" id="UP000658202">
    <property type="component" value="Unassembled WGS sequence"/>
</dbReference>
<sequence>MAKNLLKMLPLLIGGTMFSQFSTGVVSLPTTAMTIKIDTDATNVTMTLTGSSTAWLGVGFGSEGMAAGADGFIYNSTANRDYTFNGVGITPSADAVQNWTEVSNTVASGTRTLVVRRTLAGGAGDFAFTNSAGTLPIFYAKGAALALANHGSGNRDFATLTLLPSLAVDDTNAFTKKIGVYPNPVKDVLNLSNSDKANSLKIYDSTGKQVLSQKSAATIDVSQLMKGIYFIEFENIDGSKSYEKIIKN</sequence>
<reference evidence="5 6" key="2">
    <citation type="submission" date="2018-09" db="EMBL/GenBank/DDBJ databases">
        <title>Genomic Encyclopedia of Archaeal and Bacterial Type Strains, Phase II (KMG-II): from individual species to whole genera.</title>
        <authorList>
            <person name="Goeker M."/>
        </authorList>
    </citation>
    <scope>NUCLEOTIDE SEQUENCE [LARGE SCALE GENOMIC DNA]</scope>
    <source>
        <strain evidence="5 6">DSM 27620</strain>
    </source>
</reference>
<dbReference type="RefSeq" id="WP_120214979.1">
    <property type="nucleotide sequence ID" value="NZ_BMCW01000010.1"/>
</dbReference>
<reference evidence="4" key="4">
    <citation type="submission" date="2024-05" db="EMBL/GenBank/DDBJ databases">
        <authorList>
            <person name="Sun Q."/>
            <person name="Sedlacek I."/>
        </authorList>
    </citation>
    <scope>NUCLEOTIDE SEQUENCE</scope>
    <source>
        <strain evidence="4">CCM 8490</strain>
    </source>
</reference>
<dbReference type="InterPro" id="IPR026444">
    <property type="entry name" value="Secre_tail"/>
</dbReference>
<dbReference type="Proteomes" id="UP000285906">
    <property type="component" value="Unassembled WGS sequence"/>
</dbReference>
<feature type="domain" description="Secretion system C-terminal sorting" evidence="3">
    <location>
        <begin position="180"/>
        <end position="246"/>
    </location>
</feature>
<gene>
    <name evidence="5" type="ORF">BXY58_3458</name>
    <name evidence="4" type="ORF">GCM10007332_32130</name>
</gene>
<organism evidence="5 6">
    <name type="scientific">Epilithonimonas arachidiradicis</name>
    <dbReference type="NCBI Taxonomy" id="1617282"/>
    <lineage>
        <taxon>Bacteria</taxon>
        <taxon>Pseudomonadati</taxon>
        <taxon>Bacteroidota</taxon>
        <taxon>Flavobacteriia</taxon>
        <taxon>Flavobacteriales</taxon>
        <taxon>Weeksellaceae</taxon>
        <taxon>Chryseobacterium group</taxon>
        <taxon>Epilithonimonas</taxon>
    </lineage>
</organism>
<dbReference type="EMBL" id="RAQH01000013">
    <property type="protein sequence ID" value="RKE78333.1"/>
    <property type="molecule type" value="Genomic_DNA"/>
</dbReference>
<feature type="signal peptide" evidence="2">
    <location>
        <begin position="1"/>
        <end position="19"/>
    </location>
</feature>
<reference evidence="7" key="3">
    <citation type="journal article" date="2019" name="Int. J. Syst. Evol. Microbiol.">
        <title>The Global Catalogue of Microorganisms (GCM) 10K type strain sequencing project: providing services to taxonomists for standard genome sequencing and annotation.</title>
        <authorList>
            <consortium name="The Broad Institute Genomics Platform"/>
            <consortium name="The Broad Institute Genome Sequencing Center for Infectious Disease"/>
            <person name="Wu L."/>
            <person name="Ma J."/>
        </authorList>
    </citation>
    <scope>NUCLEOTIDE SEQUENCE [LARGE SCALE GENOMIC DNA]</scope>
    <source>
        <strain evidence="7">CCM 8490</strain>
    </source>
</reference>
<name>A0A420CJ15_9FLAO</name>
<keyword evidence="1 2" id="KW-0732">Signal</keyword>
<proteinExistence type="predicted"/>
<evidence type="ECO:0000313" key="4">
    <source>
        <dbReference type="EMBL" id="GGG66902.1"/>
    </source>
</evidence>
<dbReference type="InterPro" id="IPR045266">
    <property type="entry name" value="DOH_DOMON"/>
</dbReference>
<dbReference type="CDD" id="cd09631">
    <property type="entry name" value="DOMON_DOH"/>
    <property type="match status" value="1"/>
</dbReference>